<protein>
    <submittedName>
        <fullName evidence="1">Uncharacterized protein</fullName>
    </submittedName>
</protein>
<sequence>MKGAPSFSLIRADMLITYLAPPWLERVSVLCGSHEKGRTNVSGALLGGVLLTGSLFQTTANIFGFHAWILQDLIPKLPEKQWGIHGQCPLSQKPRHAQDLESFKRHSSIFSFIHQPLNLIKHKWAQKKALRHTPLG</sequence>
<evidence type="ECO:0000313" key="1">
    <source>
        <dbReference type="EMBL" id="ETZ04781.1"/>
    </source>
</evidence>
<dbReference type="AlphaFoldDB" id="A0A061JG15"/>
<keyword evidence="2" id="KW-1185">Reference proteome</keyword>
<reference evidence="1 2" key="1">
    <citation type="journal article" date="2013" name="Genome Announc.">
        <title>Draft Genome Sequence of Holospora undulata Strain HU1, a Micronucleus-Specific Symbiont of the Ciliate Paramecium caudatum.</title>
        <authorList>
            <person name="Dohra H."/>
            <person name="Suzuki H."/>
            <person name="Suzuki T."/>
            <person name="Tanaka K."/>
            <person name="Fujishima M."/>
        </authorList>
    </citation>
    <scope>NUCLEOTIDE SEQUENCE [LARGE SCALE GENOMIC DNA]</scope>
    <source>
        <strain evidence="1 2">HU1</strain>
    </source>
</reference>
<evidence type="ECO:0000313" key="2">
    <source>
        <dbReference type="Proteomes" id="UP000026922"/>
    </source>
</evidence>
<name>A0A061JG15_9PROT</name>
<gene>
    <name evidence="1" type="ORF">K737_300805</name>
</gene>
<dbReference type="EMBL" id="ARPM03000152">
    <property type="protein sequence ID" value="ETZ04781.1"/>
    <property type="molecule type" value="Genomic_DNA"/>
</dbReference>
<organism evidence="1 2">
    <name type="scientific">Holospora undulata HU1</name>
    <dbReference type="NCBI Taxonomy" id="1321371"/>
    <lineage>
        <taxon>Bacteria</taxon>
        <taxon>Pseudomonadati</taxon>
        <taxon>Pseudomonadota</taxon>
        <taxon>Alphaproteobacteria</taxon>
        <taxon>Holosporales</taxon>
        <taxon>Holosporaceae</taxon>
        <taxon>Holospora</taxon>
    </lineage>
</organism>
<comment type="caution">
    <text evidence="1">The sequence shown here is derived from an EMBL/GenBank/DDBJ whole genome shotgun (WGS) entry which is preliminary data.</text>
</comment>
<accession>A0A061JG15</accession>
<dbReference type="Proteomes" id="UP000026922">
    <property type="component" value="Unassembled WGS sequence"/>
</dbReference>
<proteinExistence type="predicted"/>